<protein>
    <submittedName>
        <fullName evidence="1">Uncharacterized protein</fullName>
    </submittedName>
</protein>
<name>A0A316EEE6_9BACT</name>
<dbReference type="RefSeq" id="WP_146199100.1">
    <property type="nucleotide sequence ID" value="NZ_QGGO01000005.1"/>
</dbReference>
<comment type="caution">
    <text evidence="1">The sequence shown here is derived from an EMBL/GenBank/DDBJ whole genome shotgun (WGS) entry which is preliminary data.</text>
</comment>
<dbReference type="Proteomes" id="UP000245489">
    <property type="component" value="Unassembled WGS sequence"/>
</dbReference>
<dbReference type="AlphaFoldDB" id="A0A316EEE6"/>
<sequence>MEESVLIHQTAQAFYAAFKKLPSAVREEFKAMIETPIGSKKKKYANDTEYLMRNEASKTALLKSIQNVKEKKNLTTYTPEEWETFVKQTIEKANQ</sequence>
<dbReference type="EMBL" id="QGGO01000005">
    <property type="protein sequence ID" value="PWK27976.1"/>
    <property type="molecule type" value="Genomic_DNA"/>
</dbReference>
<organism evidence="1 2">
    <name type="scientific">Arcicella aurantiaca</name>
    <dbReference type="NCBI Taxonomy" id="591202"/>
    <lineage>
        <taxon>Bacteria</taxon>
        <taxon>Pseudomonadati</taxon>
        <taxon>Bacteroidota</taxon>
        <taxon>Cytophagia</taxon>
        <taxon>Cytophagales</taxon>
        <taxon>Flectobacillaceae</taxon>
        <taxon>Arcicella</taxon>
    </lineage>
</organism>
<keyword evidence="2" id="KW-1185">Reference proteome</keyword>
<proteinExistence type="predicted"/>
<accession>A0A316EEE6</accession>
<reference evidence="1 2" key="1">
    <citation type="submission" date="2018-05" db="EMBL/GenBank/DDBJ databases">
        <title>Genomic Encyclopedia of Archaeal and Bacterial Type Strains, Phase II (KMG-II): from individual species to whole genera.</title>
        <authorList>
            <person name="Goeker M."/>
        </authorList>
    </citation>
    <scope>NUCLEOTIDE SEQUENCE [LARGE SCALE GENOMIC DNA]</scope>
    <source>
        <strain evidence="1 2">DSM 22214</strain>
    </source>
</reference>
<evidence type="ECO:0000313" key="1">
    <source>
        <dbReference type="EMBL" id="PWK27976.1"/>
    </source>
</evidence>
<evidence type="ECO:0000313" key="2">
    <source>
        <dbReference type="Proteomes" id="UP000245489"/>
    </source>
</evidence>
<gene>
    <name evidence="1" type="ORF">LV89_01383</name>
</gene>